<name>A0A3Z2GP30_SALET</name>
<sequence length="308" mass="36116">MHALAPYLFRCYNPNAAREQRYSALSNIRDLDLLDILYDFIQQYNAGYILSEETKQVFRFNEIVRDENNREIYGWFESGYYGTKTDIINIETGDVDFEKTKNNAEIIRYYVHFYIPRDVNEGMAFLHTYRGDGIKTLFMNLFSDYFKRVTNLVIQMNPLAYDKAIEKWMDAIAKEVRVTKFHGVRDVAEQARRLGHNEQELVIKPPRNSGLGRLRDYLSRDSEQYQLVEVLKEYGETVKTVVELGDGRKRTFRIGTNVRGAVCEIIFDEEQVIFNDGMPEITSLNRFVDAVILEYIQLLYRGVAIRRA</sequence>
<dbReference type="RefSeq" id="WP_023225535.1">
    <property type="nucleotide sequence ID" value="NZ_JBQGPW010000036.1"/>
</dbReference>
<dbReference type="EMBL" id="AAIIMV010000007">
    <property type="protein sequence ID" value="ECE6037181.1"/>
    <property type="molecule type" value="Genomic_DNA"/>
</dbReference>
<comment type="caution">
    <text evidence="1">The sequence shown here is derived from an EMBL/GenBank/DDBJ whole genome shotgun (WGS) entry which is preliminary data.</text>
</comment>
<gene>
    <name evidence="1" type="ORF">DNU30_06770</name>
</gene>
<protein>
    <submittedName>
        <fullName evidence="1">Uncharacterized protein</fullName>
    </submittedName>
</protein>
<dbReference type="AlphaFoldDB" id="A0A3Z2GP30"/>
<reference evidence="1" key="1">
    <citation type="submission" date="2018-06" db="EMBL/GenBank/DDBJ databases">
        <authorList>
            <person name="Ashton P.M."/>
            <person name="Dallman T."/>
            <person name="Nair S."/>
            <person name="De Pinna E."/>
            <person name="Peters T."/>
            <person name="Grant K."/>
        </authorList>
    </citation>
    <scope>NUCLEOTIDE SEQUENCE</scope>
    <source>
        <strain evidence="1">127525</strain>
    </source>
</reference>
<accession>A0A3Z2GP30</accession>
<organism evidence="1">
    <name type="scientific">Salmonella enterica I</name>
    <dbReference type="NCBI Taxonomy" id="59201"/>
    <lineage>
        <taxon>Bacteria</taxon>
        <taxon>Pseudomonadati</taxon>
        <taxon>Pseudomonadota</taxon>
        <taxon>Gammaproteobacteria</taxon>
        <taxon>Enterobacterales</taxon>
        <taxon>Enterobacteriaceae</taxon>
        <taxon>Salmonella</taxon>
    </lineage>
</organism>
<evidence type="ECO:0000313" key="1">
    <source>
        <dbReference type="EMBL" id="ECE6037181.1"/>
    </source>
</evidence>
<proteinExistence type="predicted"/>